<accession>A0A255Z9P5</accession>
<dbReference type="EMBL" id="NOXT01000004">
    <property type="protein sequence ID" value="OYQ38166.1"/>
    <property type="molecule type" value="Genomic_DNA"/>
</dbReference>
<dbReference type="Proteomes" id="UP000216991">
    <property type="component" value="Unassembled WGS sequence"/>
</dbReference>
<name>A0A255Z9P5_9SPHN</name>
<evidence type="ECO:0000313" key="2">
    <source>
        <dbReference type="Proteomes" id="UP000216991"/>
    </source>
</evidence>
<comment type="caution">
    <text evidence="1">The sequence shown here is derived from an EMBL/GenBank/DDBJ whole genome shotgun (WGS) entry which is preliminary data.</text>
</comment>
<gene>
    <name evidence="1" type="ORF">CHU93_00035</name>
</gene>
<dbReference type="RefSeq" id="WP_133064231.1">
    <property type="nucleotide sequence ID" value="NZ_NOXT01000004.1"/>
</dbReference>
<sequence>MEASDPDLPDAAVEHISQMLTLAKSKHQEAMALLGTPDPNALPRLREVLRLLGEVELLADDATSYVEAGVMKAAIKDLHFQQAAVQAAIARLENVRVQSPWATPWPWFTLIVLGSGPIKSLARAS</sequence>
<feature type="non-terminal residue" evidence="1">
    <location>
        <position position="125"/>
    </location>
</feature>
<evidence type="ECO:0000313" key="1">
    <source>
        <dbReference type="EMBL" id="OYQ38166.1"/>
    </source>
</evidence>
<protein>
    <submittedName>
        <fullName evidence="1">Uncharacterized protein</fullName>
    </submittedName>
</protein>
<dbReference type="AlphaFoldDB" id="A0A255Z9P5"/>
<reference evidence="1 2" key="1">
    <citation type="submission" date="2017-07" db="EMBL/GenBank/DDBJ databases">
        <title>Sandarakinorhabdus cyanobacteriorum sp. nov., a novel bacterium isolated from cyanobacterial aggregates in a eutrophic lake.</title>
        <authorList>
            <person name="Cai H."/>
        </authorList>
    </citation>
    <scope>NUCLEOTIDE SEQUENCE [LARGE SCALE GENOMIC DNA]</scope>
    <source>
        <strain evidence="1 2">TH057</strain>
    </source>
</reference>
<organism evidence="1 2">
    <name type="scientific">Sandarakinorhabdus cyanobacteriorum</name>
    <dbReference type="NCBI Taxonomy" id="1981098"/>
    <lineage>
        <taxon>Bacteria</taxon>
        <taxon>Pseudomonadati</taxon>
        <taxon>Pseudomonadota</taxon>
        <taxon>Alphaproteobacteria</taxon>
        <taxon>Sphingomonadales</taxon>
        <taxon>Sphingosinicellaceae</taxon>
        <taxon>Sandarakinorhabdus</taxon>
    </lineage>
</organism>
<keyword evidence="2" id="KW-1185">Reference proteome</keyword>
<proteinExistence type="predicted"/>
<dbReference type="OrthoDB" id="7595239at2"/>